<evidence type="ECO:0000256" key="2">
    <source>
        <dbReference type="ARBA" id="ARBA00009784"/>
    </source>
</evidence>
<feature type="transmembrane region" description="Helical" evidence="7">
    <location>
        <begin position="168"/>
        <end position="187"/>
    </location>
</feature>
<dbReference type="InParanoid" id="A0A6M4H8T2"/>
<feature type="transmembrane region" description="Helical" evidence="7">
    <location>
        <begin position="207"/>
        <end position="228"/>
    </location>
</feature>
<sequence length="233" mass="25169">MCLRRVYREGPASALREPYPVIIRDCLKFHCGCLVNEFLSAVVLLLLVTDPFGNVPLVNAVLAGTPPERRRRVVLRECFIAFVLLLVFMFFGKTFLALMSLSETSLTIAGGIILFMIAIRMVFGHPDGAFGAGPVGEPFIVPVAVPFIAGPSALATVMLMATREPSKVGMWAAAITVAMAISTVVLAMGDRLQRWMGERAMTAVERLMGLLLTAIAIEMLLTGIRAFVKGLAA</sequence>
<evidence type="ECO:0000256" key="6">
    <source>
        <dbReference type="ARBA" id="ARBA00023136"/>
    </source>
</evidence>
<evidence type="ECO:0000313" key="8">
    <source>
        <dbReference type="EMBL" id="QJR16000.1"/>
    </source>
</evidence>
<dbReference type="InterPro" id="IPR002771">
    <property type="entry name" value="Multi_antbiot-R_MarC"/>
</dbReference>
<dbReference type="PANTHER" id="PTHR33508:SF10">
    <property type="entry name" value="UPF0056 INNER MEMBRANE PROTEIN YHGN"/>
    <property type="match status" value="1"/>
</dbReference>
<feature type="transmembrane region" description="Helical" evidence="7">
    <location>
        <begin position="105"/>
        <end position="123"/>
    </location>
</feature>
<keyword evidence="9" id="KW-1185">Reference proteome</keyword>
<dbReference type="FunCoup" id="A0A6M4H8T2">
    <property type="interactions" value="6"/>
</dbReference>
<dbReference type="AlphaFoldDB" id="A0A6M4H8T2"/>
<evidence type="ECO:0000313" key="9">
    <source>
        <dbReference type="Proteomes" id="UP000503096"/>
    </source>
</evidence>
<keyword evidence="6 7" id="KW-0472">Membrane</keyword>
<organism evidence="8 9">
    <name type="scientific">Usitatibacter palustris</name>
    <dbReference type="NCBI Taxonomy" id="2732487"/>
    <lineage>
        <taxon>Bacteria</taxon>
        <taxon>Pseudomonadati</taxon>
        <taxon>Pseudomonadota</taxon>
        <taxon>Betaproteobacteria</taxon>
        <taxon>Nitrosomonadales</taxon>
        <taxon>Usitatibacteraceae</taxon>
        <taxon>Usitatibacter</taxon>
    </lineage>
</organism>
<evidence type="ECO:0000256" key="7">
    <source>
        <dbReference type="RuleBase" id="RU362048"/>
    </source>
</evidence>
<reference evidence="8 9" key="1">
    <citation type="submission" date="2020-04" db="EMBL/GenBank/DDBJ databases">
        <title>Usitatibacter rugosus gen. nov., sp. nov. and Usitatibacter palustris sp. nov., novel members of Usitatibacteraceae fam. nov. within the order Nitrosomonadales isolated from soil.</title>
        <authorList>
            <person name="Huber K.J."/>
            <person name="Neumann-Schaal M."/>
            <person name="Geppert A."/>
            <person name="Luckner M."/>
            <person name="Wanner G."/>
            <person name="Overmann J."/>
        </authorList>
    </citation>
    <scope>NUCLEOTIDE SEQUENCE [LARGE SCALE GENOMIC DNA]</scope>
    <source>
        <strain evidence="8 9">Swamp67</strain>
    </source>
</reference>
<keyword evidence="4 7" id="KW-0812">Transmembrane</keyword>
<evidence type="ECO:0000256" key="1">
    <source>
        <dbReference type="ARBA" id="ARBA00004651"/>
    </source>
</evidence>
<dbReference type="PANTHER" id="PTHR33508">
    <property type="entry name" value="UPF0056 MEMBRANE PROTEIN YHCE"/>
    <property type="match status" value="1"/>
</dbReference>
<feature type="transmembrane region" description="Helical" evidence="7">
    <location>
        <begin position="135"/>
        <end position="162"/>
    </location>
</feature>
<dbReference type="Proteomes" id="UP000503096">
    <property type="component" value="Chromosome"/>
</dbReference>
<dbReference type="KEGG" id="upl:DSM104440_02828"/>
<evidence type="ECO:0000256" key="4">
    <source>
        <dbReference type="ARBA" id="ARBA00022692"/>
    </source>
</evidence>
<dbReference type="EMBL" id="CP053073">
    <property type="protein sequence ID" value="QJR16000.1"/>
    <property type="molecule type" value="Genomic_DNA"/>
</dbReference>
<name>A0A6M4H8T2_9PROT</name>
<gene>
    <name evidence="8" type="ORF">DSM104440_02828</name>
</gene>
<comment type="caution">
    <text evidence="7">Lacks conserved residue(s) required for the propagation of feature annotation.</text>
</comment>
<accession>A0A6M4H8T2</accession>
<protein>
    <recommendedName>
        <fullName evidence="7">UPF0056 membrane protein</fullName>
    </recommendedName>
</protein>
<comment type="similarity">
    <text evidence="2 7">Belongs to the UPF0056 (MarC) family.</text>
</comment>
<proteinExistence type="inferred from homology"/>
<evidence type="ECO:0000256" key="5">
    <source>
        <dbReference type="ARBA" id="ARBA00022989"/>
    </source>
</evidence>
<feature type="transmembrane region" description="Helical" evidence="7">
    <location>
        <begin position="78"/>
        <end position="99"/>
    </location>
</feature>
<dbReference type="NCBIfam" id="TIGR00427">
    <property type="entry name" value="NAAT family transporter"/>
    <property type="match status" value="1"/>
</dbReference>
<dbReference type="GO" id="GO:0005886">
    <property type="term" value="C:plasma membrane"/>
    <property type="evidence" value="ECO:0007669"/>
    <property type="project" value="UniProtKB-SubCell"/>
</dbReference>
<evidence type="ECO:0000256" key="3">
    <source>
        <dbReference type="ARBA" id="ARBA00022475"/>
    </source>
</evidence>
<keyword evidence="5 7" id="KW-1133">Transmembrane helix</keyword>
<comment type="subcellular location">
    <subcellularLocation>
        <location evidence="1 7">Cell membrane</location>
        <topology evidence="1 7">Multi-pass membrane protein</topology>
    </subcellularLocation>
</comment>
<dbReference type="Pfam" id="PF01914">
    <property type="entry name" value="MarC"/>
    <property type="match status" value="1"/>
</dbReference>
<keyword evidence="3" id="KW-1003">Cell membrane</keyword>